<dbReference type="Pfam" id="PF06283">
    <property type="entry name" value="ThuA"/>
    <property type="match status" value="1"/>
</dbReference>
<feature type="domain" description="ThuA-like" evidence="2">
    <location>
        <begin position="25"/>
        <end position="233"/>
    </location>
</feature>
<evidence type="ECO:0000313" key="3">
    <source>
        <dbReference type="EMBL" id="HCV81124.1"/>
    </source>
</evidence>
<evidence type="ECO:0000259" key="2">
    <source>
        <dbReference type="Pfam" id="PF06283"/>
    </source>
</evidence>
<sequence length="239" mass="27553">MKHQKLLLILLFIFCFSMANAQQNISVFYKTAGFKHESIPTGIQALKEIAADNGWKVIATDDAEKFVSELSNIDAVIFLSTTGDIFTEDQQEKFTNYIENGGNFFGIHAASDTEYDWPWYGKFIGAYFESHPRTQEATVIVEKPKNHMVAHLPKRWTRTDEWYNFKNINSNIQVLLTLDETSYEGGKNGDFHPHAWYQEFEGGSKMVYTGGGHTKESYAEPLFREHLKRCIQFLLDKRD</sequence>
<dbReference type="PANTHER" id="PTHR40469">
    <property type="entry name" value="SECRETED GLYCOSYL HYDROLASE"/>
    <property type="match status" value="1"/>
</dbReference>
<dbReference type="AlphaFoldDB" id="A0A3D5IZJ8"/>
<comment type="caution">
    <text evidence="3">The sequence shown here is derived from an EMBL/GenBank/DDBJ whole genome shotgun (WGS) entry which is preliminary data.</text>
</comment>
<evidence type="ECO:0000256" key="1">
    <source>
        <dbReference type="SAM" id="SignalP"/>
    </source>
</evidence>
<dbReference type="Gene3D" id="3.40.50.880">
    <property type="match status" value="1"/>
</dbReference>
<accession>A0A3D5IZJ8</accession>
<proteinExistence type="predicted"/>
<reference evidence="3 4" key="1">
    <citation type="journal article" date="2018" name="Nat. Biotechnol.">
        <title>A standardized bacterial taxonomy based on genome phylogeny substantially revises the tree of life.</title>
        <authorList>
            <person name="Parks D.H."/>
            <person name="Chuvochina M."/>
            <person name="Waite D.W."/>
            <person name="Rinke C."/>
            <person name="Skarshewski A."/>
            <person name="Chaumeil P.A."/>
            <person name="Hugenholtz P."/>
        </authorList>
    </citation>
    <scope>NUCLEOTIDE SEQUENCE [LARGE SCALE GENOMIC DNA]</scope>
    <source>
        <strain evidence="3">UBA9359</strain>
    </source>
</reference>
<organism evidence="3 4">
    <name type="scientific">Zunongwangia profunda</name>
    <dbReference type="NCBI Taxonomy" id="398743"/>
    <lineage>
        <taxon>Bacteria</taxon>
        <taxon>Pseudomonadati</taxon>
        <taxon>Bacteroidota</taxon>
        <taxon>Flavobacteriia</taxon>
        <taxon>Flavobacteriales</taxon>
        <taxon>Flavobacteriaceae</taxon>
        <taxon>Zunongwangia</taxon>
    </lineage>
</organism>
<dbReference type="EMBL" id="DPMF01000208">
    <property type="protein sequence ID" value="HCV81124.1"/>
    <property type="molecule type" value="Genomic_DNA"/>
</dbReference>
<dbReference type="InterPro" id="IPR029062">
    <property type="entry name" value="Class_I_gatase-like"/>
</dbReference>
<gene>
    <name evidence="3" type="ORF">DGQ38_08755</name>
</gene>
<dbReference type="Proteomes" id="UP000264330">
    <property type="component" value="Unassembled WGS sequence"/>
</dbReference>
<name>A0A3D5IZJ8_9FLAO</name>
<dbReference type="PANTHER" id="PTHR40469:SF2">
    <property type="entry name" value="GALACTOSE-BINDING DOMAIN-LIKE SUPERFAMILY PROTEIN"/>
    <property type="match status" value="1"/>
</dbReference>
<keyword evidence="1" id="KW-0732">Signal</keyword>
<feature type="chain" id="PRO_5017605498" evidence="1">
    <location>
        <begin position="22"/>
        <end position="239"/>
    </location>
</feature>
<dbReference type="SUPFAM" id="SSF52317">
    <property type="entry name" value="Class I glutamine amidotransferase-like"/>
    <property type="match status" value="1"/>
</dbReference>
<dbReference type="RefSeq" id="WP_041578447.1">
    <property type="nucleotide sequence ID" value="NZ_CAJXAW010000051.1"/>
</dbReference>
<dbReference type="InterPro" id="IPR029010">
    <property type="entry name" value="ThuA-like"/>
</dbReference>
<evidence type="ECO:0000313" key="4">
    <source>
        <dbReference type="Proteomes" id="UP000264330"/>
    </source>
</evidence>
<feature type="signal peptide" evidence="1">
    <location>
        <begin position="1"/>
        <end position="21"/>
    </location>
</feature>
<protein>
    <submittedName>
        <fullName evidence="3">ThuA domain-containing protein</fullName>
    </submittedName>
</protein>